<accession>A0A673V5H6</accession>
<keyword evidence="2" id="KW-1185">Reference proteome</keyword>
<evidence type="ECO:0000313" key="1">
    <source>
        <dbReference type="Ensembl" id="ENSSSUP00005032938.1"/>
    </source>
</evidence>
<dbReference type="AlphaFoldDB" id="A0A673V5H6"/>
<dbReference type="Ensembl" id="ENSSSUT00005037571.1">
    <property type="protein sequence ID" value="ENSSSUP00005032938.1"/>
    <property type="gene ID" value="ENSSSUG00005021211.1"/>
</dbReference>
<organism evidence="1 2">
    <name type="scientific">Suricata suricatta</name>
    <name type="common">Meerkat</name>
    <dbReference type="NCBI Taxonomy" id="37032"/>
    <lineage>
        <taxon>Eukaryota</taxon>
        <taxon>Metazoa</taxon>
        <taxon>Chordata</taxon>
        <taxon>Craniata</taxon>
        <taxon>Vertebrata</taxon>
        <taxon>Euteleostomi</taxon>
        <taxon>Mammalia</taxon>
        <taxon>Eutheria</taxon>
        <taxon>Laurasiatheria</taxon>
        <taxon>Carnivora</taxon>
        <taxon>Feliformia</taxon>
        <taxon>Herpestidae</taxon>
        <taxon>Suricata</taxon>
    </lineage>
</organism>
<sequence>HTLILIQLRVSHEVAVNVLAGTTLMSRLLWGRICFQAHSCGSSWTIGLRAPVPHQLAGGCLPSREPLYGSFLQQIQRKRENQTDISLLQPNLQGDIP</sequence>
<protein>
    <submittedName>
        <fullName evidence="1">Uncharacterized protein</fullName>
    </submittedName>
</protein>
<evidence type="ECO:0000313" key="2">
    <source>
        <dbReference type="Proteomes" id="UP000472268"/>
    </source>
</evidence>
<dbReference type="Proteomes" id="UP000472268">
    <property type="component" value="Chromosome 15"/>
</dbReference>
<reference evidence="1" key="2">
    <citation type="submission" date="2025-08" db="UniProtKB">
        <authorList>
            <consortium name="Ensembl"/>
        </authorList>
    </citation>
    <scope>IDENTIFICATION</scope>
</reference>
<reference evidence="1" key="3">
    <citation type="submission" date="2025-09" db="UniProtKB">
        <authorList>
            <consortium name="Ensembl"/>
        </authorList>
    </citation>
    <scope>IDENTIFICATION</scope>
</reference>
<reference evidence="1 2" key="1">
    <citation type="submission" date="2019-05" db="EMBL/GenBank/DDBJ databases">
        <title>A Chromosome-scale Meerkat (S. suricatta) Genome Assembly.</title>
        <authorList>
            <person name="Dudchenko O."/>
            <person name="Lieberman Aiden E."/>
            <person name="Tung J."/>
            <person name="Barreiro L.B."/>
            <person name="Clutton-Brock T.H."/>
        </authorList>
    </citation>
    <scope>NUCLEOTIDE SEQUENCE [LARGE SCALE GENOMIC DNA]</scope>
</reference>
<proteinExistence type="predicted"/>
<name>A0A673V5H6_SURSU</name>